<evidence type="ECO:0000313" key="2">
    <source>
        <dbReference type="EMBL" id="MBO8454385.1"/>
    </source>
</evidence>
<gene>
    <name evidence="2" type="ORF">IAC07_06670</name>
</gene>
<keyword evidence="1" id="KW-0732">Signal</keyword>
<evidence type="ECO:0000313" key="3">
    <source>
        <dbReference type="Proteomes" id="UP000771749"/>
    </source>
</evidence>
<dbReference type="Gene3D" id="1.25.40.10">
    <property type="entry name" value="Tetratricopeptide repeat domain"/>
    <property type="match status" value="1"/>
</dbReference>
<accession>A0A940DQM5</accession>
<evidence type="ECO:0008006" key="4">
    <source>
        <dbReference type="Google" id="ProtNLM"/>
    </source>
</evidence>
<name>A0A940DQM5_9BACT</name>
<dbReference type="AlphaFoldDB" id="A0A940DQM5"/>
<comment type="caution">
    <text evidence="2">The sequence shown here is derived from an EMBL/GenBank/DDBJ whole genome shotgun (WGS) entry which is preliminary data.</text>
</comment>
<dbReference type="InterPro" id="IPR011990">
    <property type="entry name" value="TPR-like_helical_dom_sf"/>
</dbReference>
<dbReference type="EMBL" id="JADIMJ010000098">
    <property type="protein sequence ID" value="MBO8454385.1"/>
    <property type="molecule type" value="Genomic_DNA"/>
</dbReference>
<organism evidence="2 3">
    <name type="scientific">Candidatus Cryptobacteroides gallistercoris</name>
    <dbReference type="NCBI Taxonomy" id="2840765"/>
    <lineage>
        <taxon>Bacteria</taxon>
        <taxon>Pseudomonadati</taxon>
        <taxon>Bacteroidota</taxon>
        <taxon>Bacteroidia</taxon>
        <taxon>Bacteroidales</taxon>
        <taxon>Candidatus Cryptobacteroides</taxon>
    </lineage>
</organism>
<evidence type="ECO:0000256" key="1">
    <source>
        <dbReference type="SAM" id="SignalP"/>
    </source>
</evidence>
<dbReference type="SUPFAM" id="SSF48452">
    <property type="entry name" value="TPR-like"/>
    <property type="match status" value="1"/>
</dbReference>
<protein>
    <recommendedName>
        <fullName evidence="4">Tetratricopeptide repeat protein</fullName>
    </recommendedName>
</protein>
<proteinExistence type="predicted"/>
<reference evidence="2" key="1">
    <citation type="submission" date="2020-10" db="EMBL/GenBank/DDBJ databases">
        <authorList>
            <person name="Gilroy R."/>
        </authorList>
    </citation>
    <scope>NUCLEOTIDE SEQUENCE</scope>
    <source>
        <strain evidence="2">F1-3629</strain>
    </source>
</reference>
<dbReference type="Proteomes" id="UP000771749">
    <property type="component" value="Unassembled WGS sequence"/>
</dbReference>
<feature type="signal peptide" evidence="1">
    <location>
        <begin position="1"/>
        <end position="25"/>
    </location>
</feature>
<feature type="chain" id="PRO_5037336207" description="Tetratricopeptide repeat protein" evidence="1">
    <location>
        <begin position="26"/>
        <end position="319"/>
    </location>
</feature>
<sequence length="319" mass="35532">MTIDFKTILCSLSLLVMADCMYAQSGQGGGAASGDTERYAERYGLLVSRLGYDGVGIETLLNAWEEADSSDIRIPEARFRYYFAKSGRDSVVTSTSRKHLGADPILSLKDSTGTSIYYYNEYFYDDAYFAEAMKNIGKAISMAPKRLDLLTLRADALCAYEKGSPDMALARLKDIADAWDGDRDGWEYPGDTVDGDFMKALMQQYCALFYTTGTQASYSAFRALSEKLLSVWPDDPTFMANIGSYMLVAEDNPKAAVKWYNKVLKVKPGDYAAIKNCIIAARKMKNTRLEKKYLPLLMEYGPESERKAAGLRLEALSSK</sequence>
<reference evidence="2" key="2">
    <citation type="journal article" date="2021" name="PeerJ">
        <title>Extensive microbial diversity within the chicken gut microbiome revealed by metagenomics and culture.</title>
        <authorList>
            <person name="Gilroy R."/>
            <person name="Ravi A."/>
            <person name="Getino M."/>
            <person name="Pursley I."/>
            <person name="Horton D.L."/>
            <person name="Alikhan N.F."/>
            <person name="Baker D."/>
            <person name="Gharbi K."/>
            <person name="Hall N."/>
            <person name="Watson M."/>
            <person name="Adriaenssens E.M."/>
            <person name="Foster-Nyarko E."/>
            <person name="Jarju S."/>
            <person name="Secka A."/>
            <person name="Antonio M."/>
            <person name="Oren A."/>
            <person name="Chaudhuri R.R."/>
            <person name="La Ragione R."/>
            <person name="Hildebrand F."/>
            <person name="Pallen M.J."/>
        </authorList>
    </citation>
    <scope>NUCLEOTIDE SEQUENCE</scope>
    <source>
        <strain evidence="2">F1-3629</strain>
    </source>
</reference>